<dbReference type="EMBL" id="AWUE01019105">
    <property type="protein sequence ID" value="OMO76195.1"/>
    <property type="molecule type" value="Genomic_DNA"/>
</dbReference>
<dbReference type="OrthoDB" id="1523883at2759"/>
<keyword evidence="2" id="KW-0808">Transferase</keyword>
<dbReference type="GO" id="GO:0008168">
    <property type="term" value="F:methyltransferase activity"/>
    <property type="evidence" value="ECO:0007669"/>
    <property type="project" value="UniProtKB-KW"/>
</dbReference>
<evidence type="ECO:0000256" key="3">
    <source>
        <dbReference type="ARBA" id="ARBA00022723"/>
    </source>
</evidence>
<dbReference type="SUPFAM" id="SSF53335">
    <property type="entry name" value="S-adenosyl-L-methionine-dependent methyltransferases"/>
    <property type="match status" value="1"/>
</dbReference>
<sequence>MVLIFNGRQSKDPVDKDAYYFWEVLAEASSYLVSQGLIDEEKLHSLNVPYYNPSLNEIQHLIDEEDSLTTEFMDTIALEIGGQSFWPSPELRMKNFRSFSEPIVSNQFGEEVMDKLYNKATQILADDMKQGKDATKHIAIVTVLKKKEII</sequence>
<organism evidence="5 6">
    <name type="scientific">Corchorus olitorius</name>
    <dbReference type="NCBI Taxonomy" id="93759"/>
    <lineage>
        <taxon>Eukaryota</taxon>
        <taxon>Viridiplantae</taxon>
        <taxon>Streptophyta</taxon>
        <taxon>Embryophyta</taxon>
        <taxon>Tracheophyta</taxon>
        <taxon>Spermatophyta</taxon>
        <taxon>Magnoliopsida</taxon>
        <taxon>eudicotyledons</taxon>
        <taxon>Gunneridae</taxon>
        <taxon>Pentapetalae</taxon>
        <taxon>rosids</taxon>
        <taxon>malvids</taxon>
        <taxon>Malvales</taxon>
        <taxon>Malvaceae</taxon>
        <taxon>Grewioideae</taxon>
        <taxon>Apeibeae</taxon>
        <taxon>Corchorus</taxon>
    </lineage>
</organism>
<dbReference type="Pfam" id="PF03492">
    <property type="entry name" value="Methyltransf_7"/>
    <property type="match status" value="1"/>
</dbReference>
<gene>
    <name evidence="5" type="ORF">COLO4_25648</name>
</gene>
<dbReference type="InterPro" id="IPR029063">
    <property type="entry name" value="SAM-dependent_MTases_sf"/>
</dbReference>
<evidence type="ECO:0000256" key="4">
    <source>
        <dbReference type="ARBA" id="ARBA00022842"/>
    </source>
</evidence>
<evidence type="ECO:0000256" key="1">
    <source>
        <dbReference type="ARBA" id="ARBA00022603"/>
    </source>
</evidence>
<keyword evidence="6" id="KW-1185">Reference proteome</keyword>
<dbReference type="Gene3D" id="1.10.1200.270">
    <property type="entry name" value="Methyltransferase, alpha-helical capping domain"/>
    <property type="match status" value="1"/>
</dbReference>
<dbReference type="InterPro" id="IPR042086">
    <property type="entry name" value="MeTrfase_capping"/>
</dbReference>
<dbReference type="Gene3D" id="3.40.50.150">
    <property type="entry name" value="Vaccinia Virus protein VP39"/>
    <property type="match status" value="1"/>
</dbReference>
<name>A0A1R3I0S3_9ROSI</name>
<proteinExistence type="predicted"/>
<reference evidence="6" key="1">
    <citation type="submission" date="2013-09" db="EMBL/GenBank/DDBJ databases">
        <title>Corchorus olitorius genome sequencing.</title>
        <authorList>
            <person name="Alam M."/>
            <person name="Haque M.S."/>
            <person name="Islam M.S."/>
            <person name="Emdad E.M."/>
            <person name="Islam M.M."/>
            <person name="Ahmed B."/>
            <person name="Halim A."/>
            <person name="Hossen Q.M.M."/>
            <person name="Hossain M.Z."/>
            <person name="Ahmed R."/>
            <person name="Khan M.M."/>
            <person name="Islam R."/>
            <person name="Rashid M.M."/>
            <person name="Khan S.A."/>
            <person name="Rahman M.S."/>
            <person name="Alam M."/>
            <person name="Yahiya A.S."/>
            <person name="Khan M.S."/>
            <person name="Azam M.S."/>
            <person name="Haque T."/>
            <person name="Lashkar M.Z.H."/>
            <person name="Akhand A.I."/>
            <person name="Morshed G."/>
            <person name="Roy S."/>
            <person name="Uddin K.S."/>
            <person name="Rabeya T."/>
            <person name="Hossain A.S."/>
            <person name="Chowdhury A."/>
            <person name="Snigdha A.R."/>
            <person name="Mortoza M.S."/>
            <person name="Matin S.A."/>
            <person name="Hoque S.M.E."/>
            <person name="Islam M.K."/>
            <person name="Roy D.K."/>
            <person name="Haider R."/>
            <person name="Moosa M.M."/>
            <person name="Elias S.M."/>
            <person name="Hasan A.M."/>
            <person name="Jahan S."/>
            <person name="Shafiuddin M."/>
            <person name="Mahmood N."/>
            <person name="Shommy N.S."/>
        </authorList>
    </citation>
    <scope>NUCLEOTIDE SEQUENCE [LARGE SCALE GENOMIC DNA]</scope>
    <source>
        <strain evidence="6">cv. O-4</strain>
    </source>
</reference>
<evidence type="ECO:0000313" key="6">
    <source>
        <dbReference type="Proteomes" id="UP000187203"/>
    </source>
</evidence>
<keyword evidence="4" id="KW-0460">Magnesium</keyword>
<keyword evidence="1 5" id="KW-0489">Methyltransferase</keyword>
<keyword evidence="3" id="KW-0479">Metal-binding</keyword>
<dbReference type="GO" id="GO:0032259">
    <property type="term" value="P:methylation"/>
    <property type="evidence" value="ECO:0007669"/>
    <property type="project" value="UniProtKB-KW"/>
</dbReference>
<dbReference type="GO" id="GO:0046872">
    <property type="term" value="F:metal ion binding"/>
    <property type="evidence" value="ECO:0007669"/>
    <property type="project" value="UniProtKB-KW"/>
</dbReference>
<dbReference type="InterPro" id="IPR005299">
    <property type="entry name" value="MeTrfase_7"/>
</dbReference>
<evidence type="ECO:0000313" key="5">
    <source>
        <dbReference type="EMBL" id="OMO76195.1"/>
    </source>
</evidence>
<dbReference type="Proteomes" id="UP000187203">
    <property type="component" value="Unassembled WGS sequence"/>
</dbReference>
<accession>A0A1R3I0S3</accession>
<dbReference type="AlphaFoldDB" id="A0A1R3I0S3"/>
<dbReference type="STRING" id="93759.A0A1R3I0S3"/>
<comment type="caution">
    <text evidence="5">The sequence shown here is derived from an EMBL/GenBank/DDBJ whole genome shotgun (WGS) entry which is preliminary data.</text>
</comment>
<dbReference type="PANTHER" id="PTHR31009">
    <property type="entry name" value="S-ADENOSYL-L-METHIONINE:CARBOXYL METHYLTRANSFERASE FAMILY PROTEIN"/>
    <property type="match status" value="1"/>
</dbReference>
<protein>
    <submittedName>
        <fullName evidence="5">SAM dependent carboxyl methyltransferase</fullName>
    </submittedName>
</protein>
<evidence type="ECO:0000256" key="2">
    <source>
        <dbReference type="ARBA" id="ARBA00022679"/>
    </source>
</evidence>